<proteinExistence type="predicted"/>
<comment type="caution">
    <text evidence="2">The sequence shown here is derived from an EMBL/GenBank/DDBJ whole genome shotgun (WGS) entry which is preliminary data.</text>
</comment>
<evidence type="ECO:0000313" key="3">
    <source>
        <dbReference type="Proteomes" id="UP000527355"/>
    </source>
</evidence>
<organism evidence="2 3">
    <name type="scientific">Myotis myotis</name>
    <name type="common">Greater mouse-eared bat</name>
    <name type="synonym">Vespertilio myotis</name>
    <dbReference type="NCBI Taxonomy" id="51298"/>
    <lineage>
        <taxon>Eukaryota</taxon>
        <taxon>Metazoa</taxon>
        <taxon>Chordata</taxon>
        <taxon>Craniata</taxon>
        <taxon>Vertebrata</taxon>
        <taxon>Euteleostomi</taxon>
        <taxon>Mammalia</taxon>
        <taxon>Eutheria</taxon>
        <taxon>Laurasiatheria</taxon>
        <taxon>Chiroptera</taxon>
        <taxon>Yangochiroptera</taxon>
        <taxon>Vespertilionidae</taxon>
        <taxon>Myotis</taxon>
    </lineage>
</organism>
<gene>
    <name evidence="2" type="ORF">mMyoMyo1_012060</name>
</gene>
<dbReference type="EMBL" id="JABWUV010000008">
    <property type="protein sequence ID" value="KAF6336852.1"/>
    <property type="molecule type" value="Genomic_DNA"/>
</dbReference>
<protein>
    <submittedName>
        <fullName evidence="2">Uncharacterized protein</fullName>
    </submittedName>
</protein>
<evidence type="ECO:0000256" key="1">
    <source>
        <dbReference type="SAM" id="MobiDB-lite"/>
    </source>
</evidence>
<evidence type="ECO:0000313" key="2">
    <source>
        <dbReference type="EMBL" id="KAF6336852.1"/>
    </source>
</evidence>
<accession>A0A7J7WHK7</accession>
<keyword evidence="3" id="KW-1185">Reference proteome</keyword>
<reference evidence="2 3" key="1">
    <citation type="journal article" date="2020" name="Nature">
        <title>Six reference-quality genomes reveal evolution of bat adaptations.</title>
        <authorList>
            <person name="Jebb D."/>
            <person name="Huang Z."/>
            <person name="Pippel M."/>
            <person name="Hughes G.M."/>
            <person name="Lavrichenko K."/>
            <person name="Devanna P."/>
            <person name="Winkler S."/>
            <person name="Jermiin L.S."/>
            <person name="Skirmuntt E.C."/>
            <person name="Katzourakis A."/>
            <person name="Burkitt-Gray L."/>
            <person name="Ray D.A."/>
            <person name="Sullivan K.A.M."/>
            <person name="Roscito J.G."/>
            <person name="Kirilenko B.M."/>
            <person name="Davalos L.M."/>
            <person name="Corthals A.P."/>
            <person name="Power M.L."/>
            <person name="Jones G."/>
            <person name="Ransome R.D."/>
            <person name="Dechmann D.K.N."/>
            <person name="Locatelli A.G."/>
            <person name="Puechmaille S.J."/>
            <person name="Fedrigo O."/>
            <person name="Jarvis E.D."/>
            <person name="Hiller M."/>
            <person name="Vernes S.C."/>
            <person name="Myers E.W."/>
            <person name="Teeling E.C."/>
        </authorList>
    </citation>
    <scope>NUCLEOTIDE SEQUENCE [LARGE SCALE GENOMIC DNA]</scope>
    <source>
        <strain evidence="2">MMyoMyo1</strain>
        <tissue evidence="2">Flight muscle</tissue>
    </source>
</reference>
<feature type="region of interest" description="Disordered" evidence="1">
    <location>
        <begin position="96"/>
        <end position="120"/>
    </location>
</feature>
<dbReference type="Proteomes" id="UP000527355">
    <property type="component" value="Unassembled WGS sequence"/>
</dbReference>
<feature type="region of interest" description="Disordered" evidence="1">
    <location>
        <begin position="179"/>
        <end position="198"/>
    </location>
</feature>
<name>A0A7J7WHK7_MYOMY</name>
<sequence length="231" mass="23249">MAAFVGARGAQAGAGTRLAGGVLPGRRRRGGGRGRSGRRTRRGRWAASGQRREAVLGQRVVRGAQGQREGLGEFGVAGQAVHAAVGQGRAVAAHGTRDGAGRAVPGRRAQRALGRGGGGGGAEQQLAQALLAEGVQARQQLGRAPVRVEVVVADFALVVLERRETGHRHRCAAAARVPAVPGSRRSAPGSGRAPGAAGGAPLAAAAAAAAARRRCHGMIRPSSGARLDLAL</sequence>
<dbReference type="AlphaFoldDB" id="A0A7J7WHK7"/>
<feature type="compositionally biased region" description="Basic residues" evidence="1">
    <location>
        <begin position="25"/>
        <end position="44"/>
    </location>
</feature>
<feature type="region of interest" description="Disordered" evidence="1">
    <location>
        <begin position="16"/>
        <end position="50"/>
    </location>
</feature>